<keyword evidence="1" id="KW-0547">Nucleotide-binding</keyword>
<evidence type="ECO:0000313" key="5">
    <source>
        <dbReference type="EMBL" id="MPM66749.1"/>
    </source>
</evidence>
<dbReference type="GO" id="GO:0017116">
    <property type="term" value="F:single-stranded DNA helicase activity"/>
    <property type="evidence" value="ECO:0007669"/>
    <property type="project" value="TreeGrafter"/>
</dbReference>
<dbReference type="Pfam" id="PF13604">
    <property type="entry name" value="AAA_30"/>
    <property type="match status" value="1"/>
</dbReference>
<dbReference type="GO" id="GO:0006310">
    <property type="term" value="P:DNA recombination"/>
    <property type="evidence" value="ECO:0007669"/>
    <property type="project" value="TreeGrafter"/>
</dbReference>
<dbReference type="Pfam" id="PF13538">
    <property type="entry name" value="UvrD_C_2"/>
    <property type="match status" value="1"/>
</dbReference>
<dbReference type="InterPro" id="IPR041451">
    <property type="entry name" value="RecD2_SH13"/>
</dbReference>
<name>A0A645BMQ4_9ZZZZ</name>
<evidence type="ECO:0000256" key="2">
    <source>
        <dbReference type="ARBA" id="ARBA00022840"/>
    </source>
</evidence>
<gene>
    <name evidence="5" type="primary">recD2_46</name>
    <name evidence="5" type="ORF">SDC9_113660</name>
</gene>
<accession>A0A645BMQ4</accession>
<comment type="caution">
    <text evidence="5">The sequence shown here is derived from an EMBL/GenBank/DDBJ whole genome shotgun (WGS) entry which is preliminary data.</text>
</comment>
<dbReference type="InterPro" id="IPR027785">
    <property type="entry name" value="UvrD-like_helicase_C"/>
</dbReference>
<dbReference type="AlphaFoldDB" id="A0A645BMQ4"/>
<dbReference type="CDD" id="cd18809">
    <property type="entry name" value="SF1_C_RecD"/>
    <property type="match status" value="1"/>
</dbReference>
<proteinExistence type="predicted"/>
<keyword evidence="5" id="KW-0378">Hydrolase</keyword>
<organism evidence="5">
    <name type="scientific">bioreactor metagenome</name>
    <dbReference type="NCBI Taxonomy" id="1076179"/>
    <lineage>
        <taxon>unclassified sequences</taxon>
        <taxon>metagenomes</taxon>
        <taxon>ecological metagenomes</taxon>
    </lineage>
</organism>
<dbReference type="GO" id="GO:0009338">
    <property type="term" value="C:exodeoxyribonuclease V complex"/>
    <property type="evidence" value="ECO:0007669"/>
    <property type="project" value="TreeGrafter"/>
</dbReference>
<dbReference type="InterPro" id="IPR027417">
    <property type="entry name" value="P-loop_NTPase"/>
</dbReference>
<dbReference type="EC" id="3.6.4.12" evidence="5"/>
<feature type="domain" description="ATP-dependent RecD2 DNA helicase SH3" evidence="4">
    <location>
        <begin position="145"/>
        <end position="224"/>
    </location>
</feature>
<dbReference type="PANTHER" id="PTHR43788">
    <property type="entry name" value="DNA2/NAM7 HELICASE FAMILY MEMBER"/>
    <property type="match status" value="1"/>
</dbReference>
<dbReference type="GO" id="GO:0016787">
    <property type="term" value="F:hydrolase activity"/>
    <property type="evidence" value="ECO:0007669"/>
    <property type="project" value="UniProtKB-KW"/>
</dbReference>
<dbReference type="Gene3D" id="3.40.50.300">
    <property type="entry name" value="P-loop containing nucleotide triphosphate hydrolases"/>
    <property type="match status" value="3"/>
</dbReference>
<reference evidence="5" key="1">
    <citation type="submission" date="2019-08" db="EMBL/GenBank/DDBJ databases">
        <authorList>
            <person name="Kucharzyk K."/>
            <person name="Murdoch R.W."/>
            <person name="Higgins S."/>
            <person name="Loffler F."/>
        </authorList>
    </citation>
    <scope>NUCLEOTIDE SEQUENCE</scope>
</reference>
<dbReference type="SUPFAM" id="SSF52540">
    <property type="entry name" value="P-loop containing nucleoside triphosphate hydrolases"/>
    <property type="match status" value="1"/>
</dbReference>
<dbReference type="EMBL" id="VSSQ01021276">
    <property type="protein sequence ID" value="MPM66749.1"/>
    <property type="molecule type" value="Genomic_DNA"/>
</dbReference>
<evidence type="ECO:0000259" key="3">
    <source>
        <dbReference type="Pfam" id="PF13538"/>
    </source>
</evidence>
<keyword evidence="5" id="KW-0347">Helicase</keyword>
<evidence type="ECO:0000256" key="1">
    <source>
        <dbReference type="ARBA" id="ARBA00022741"/>
    </source>
</evidence>
<protein>
    <submittedName>
        <fullName evidence="5">ATP-dependent RecD-like DNA helicase</fullName>
        <ecNumber evidence="5">3.6.4.12</ecNumber>
    </submittedName>
</protein>
<evidence type="ECO:0000259" key="4">
    <source>
        <dbReference type="Pfam" id="PF18335"/>
    </source>
</evidence>
<dbReference type="InterPro" id="IPR050534">
    <property type="entry name" value="Coronavir_polyprotein_1ab"/>
</dbReference>
<dbReference type="Pfam" id="PF18335">
    <property type="entry name" value="SH3_13"/>
    <property type="match status" value="1"/>
</dbReference>
<dbReference type="PANTHER" id="PTHR43788:SF6">
    <property type="entry name" value="DNA HELICASE B"/>
    <property type="match status" value="1"/>
</dbReference>
<feature type="domain" description="UvrD-like helicase C-terminal" evidence="3">
    <location>
        <begin position="242"/>
        <end position="288"/>
    </location>
</feature>
<dbReference type="GO" id="GO:0005524">
    <property type="term" value="F:ATP binding"/>
    <property type="evidence" value="ECO:0007669"/>
    <property type="project" value="UniProtKB-KW"/>
</dbReference>
<sequence length="324" mass="35974">MVIVDEMSMVDAALMNALLKAIPVGVRLILVGDADQLPSVGAGDVLRDIISSNTLRVVRLDEIFRQAQSSMIVTNAHRINLGSAPLLDVPGSDFLFEDVASQDRILERILQVCTRPGEVLATSEPLLDVQVLAPMKKGVLGVYNINAKLQAALNPPAPHKKEHISGDSIFREGDRIMQMKNNYKVEWRRRLPNGTSEDGTGAFNGDLGTIHQIHETDRSLSVIFDDDRLAVFDYTHLDELELAYCISIHKSQGSEFPIVILPMFGAASPMMTRNLLYTAITRAKRQVVCIGRRDALMSMVSNNRTDRRYTALCYRLSELKELGV</sequence>
<keyword evidence="2" id="KW-0067">ATP-binding</keyword>